<dbReference type="OMA" id="NILMECA"/>
<accession>A0A553PKT0</accession>
<comment type="caution">
    <text evidence="2">The sequence shown here is derived from an EMBL/GenBank/DDBJ whole genome shotgun (WGS) entry which is preliminary data.</text>
</comment>
<evidence type="ECO:0000256" key="1">
    <source>
        <dbReference type="ARBA" id="ARBA00005535"/>
    </source>
</evidence>
<dbReference type="PANTHER" id="PTHR13618:SF1">
    <property type="entry name" value="PROTEIN ROGDI HOMOLOG"/>
    <property type="match status" value="1"/>
</dbReference>
<evidence type="ECO:0000313" key="3">
    <source>
        <dbReference type="Proteomes" id="UP000318571"/>
    </source>
</evidence>
<dbReference type="PANTHER" id="PTHR13618">
    <property type="entry name" value="LEUCINE ZIPPER CONTAINING TRANSCRIPTION FACTOR LZF1"/>
    <property type="match status" value="1"/>
</dbReference>
<dbReference type="InterPro" id="IPR028241">
    <property type="entry name" value="RAVE2/Rogdi"/>
</dbReference>
<gene>
    <name evidence="2" type="ORF">TCAL_06891</name>
</gene>
<dbReference type="GO" id="GO:0043291">
    <property type="term" value="C:RAVE complex"/>
    <property type="evidence" value="ECO:0007669"/>
    <property type="project" value="TreeGrafter"/>
</dbReference>
<dbReference type="STRING" id="6832.A0A553PKT0"/>
<dbReference type="EMBL" id="VCGU01000003">
    <property type="protein sequence ID" value="TRY78290.1"/>
    <property type="molecule type" value="Genomic_DNA"/>
</dbReference>
<evidence type="ECO:0000313" key="2">
    <source>
        <dbReference type="EMBL" id="TRY78290.1"/>
    </source>
</evidence>
<proteinExistence type="inferred from homology"/>
<reference evidence="2 3" key="1">
    <citation type="journal article" date="2018" name="Nat. Ecol. Evol.">
        <title>Genomic signatures of mitonuclear coevolution across populations of Tigriopus californicus.</title>
        <authorList>
            <person name="Barreto F.S."/>
            <person name="Watson E.T."/>
            <person name="Lima T.G."/>
            <person name="Willett C.S."/>
            <person name="Edmands S."/>
            <person name="Li W."/>
            <person name="Burton R.S."/>
        </authorList>
    </citation>
    <scope>NUCLEOTIDE SEQUENCE [LARGE SCALE GENOMIC DNA]</scope>
    <source>
        <strain evidence="2 3">San Diego</strain>
    </source>
</reference>
<dbReference type="Pfam" id="PF10259">
    <property type="entry name" value="Rogdi_lz"/>
    <property type="match status" value="1"/>
</dbReference>
<dbReference type="AlphaFoldDB" id="A0A553PKT0"/>
<comment type="similarity">
    <text evidence="1">Belongs to the rogdi family.</text>
</comment>
<name>A0A553PKT0_TIGCA</name>
<dbReference type="Proteomes" id="UP000318571">
    <property type="component" value="Chromosome 11"/>
</dbReference>
<evidence type="ECO:0008006" key="4">
    <source>
        <dbReference type="Google" id="ProtNLM"/>
    </source>
</evidence>
<sequence length="283" mass="32473">MSPIESEEGVSVAEDDVEREEIIALEREFHWLLKNEVHQVLHELTVVLKECVKRFPMSLCDVERPPLVEKYLLNAPSTTPTDQVKVIVTLTGDAISQADINLKLPRPGKDLYQNTNVREDQPWRLQQIQDAGNHLQLAITEMGTIDDDYQFKSAEEVDRFLSRVMSYLQKSRSALVNPRKRTLEELHNSKQLKALNPQLPSELALSFFIQGWKLVFAVYHIVNDKGVSKFNRYQAECAIPWINEVLLTLTIGLQTAQQLRDKVKVFTQYQDLDLDHPVASIDP</sequence>
<dbReference type="OrthoDB" id="66510at2759"/>
<protein>
    <recommendedName>
        <fullName evidence="4">Protein rogdi</fullName>
    </recommendedName>
</protein>
<organism evidence="2 3">
    <name type="scientific">Tigriopus californicus</name>
    <name type="common">Marine copepod</name>
    <dbReference type="NCBI Taxonomy" id="6832"/>
    <lineage>
        <taxon>Eukaryota</taxon>
        <taxon>Metazoa</taxon>
        <taxon>Ecdysozoa</taxon>
        <taxon>Arthropoda</taxon>
        <taxon>Crustacea</taxon>
        <taxon>Multicrustacea</taxon>
        <taxon>Hexanauplia</taxon>
        <taxon>Copepoda</taxon>
        <taxon>Harpacticoida</taxon>
        <taxon>Harpacticidae</taxon>
        <taxon>Tigriopus</taxon>
    </lineage>
</organism>
<keyword evidence="3" id="KW-1185">Reference proteome</keyword>